<keyword evidence="3" id="KW-0479">Metal-binding</keyword>
<dbReference type="SFLD" id="SFLDS00029">
    <property type="entry name" value="Radical_SAM"/>
    <property type="match status" value="1"/>
</dbReference>
<dbReference type="RefSeq" id="WP_055036147.1">
    <property type="nucleotide sequence ID" value="NZ_AP014854.2"/>
</dbReference>
<dbReference type="GO" id="GO:0046872">
    <property type="term" value="F:metal ion binding"/>
    <property type="evidence" value="ECO:0007669"/>
    <property type="project" value="UniProtKB-KW"/>
</dbReference>
<dbReference type="InterPro" id="IPR007197">
    <property type="entry name" value="rSAM"/>
</dbReference>
<feature type="domain" description="Radical SAM core" evidence="6">
    <location>
        <begin position="3"/>
        <end position="242"/>
    </location>
</feature>
<gene>
    <name evidence="7" type="ORF">BV133_1007</name>
    <name evidence="8" type="ORF">BVIRIDIS_31020</name>
</gene>
<evidence type="ECO:0000256" key="2">
    <source>
        <dbReference type="ARBA" id="ARBA00022691"/>
    </source>
</evidence>
<dbReference type="Proteomes" id="UP000065734">
    <property type="component" value="Chromosome I"/>
</dbReference>
<evidence type="ECO:0000256" key="5">
    <source>
        <dbReference type="ARBA" id="ARBA00023014"/>
    </source>
</evidence>
<comment type="cofactor">
    <cofactor evidence="1">
        <name>[4Fe-4S] cluster</name>
        <dbReference type="ChEBI" id="CHEBI:49883"/>
    </cofactor>
</comment>
<name>A0A0H5B8R4_BLAVI</name>
<evidence type="ECO:0000256" key="3">
    <source>
        <dbReference type="ARBA" id="ARBA00022723"/>
    </source>
</evidence>
<keyword evidence="5" id="KW-0411">Iron-sulfur</keyword>
<dbReference type="InterPro" id="IPR013785">
    <property type="entry name" value="Aldolase_TIM"/>
</dbReference>
<evidence type="ECO:0000313" key="8">
    <source>
        <dbReference type="EMBL" id="CUU44056.1"/>
    </source>
</evidence>
<evidence type="ECO:0000313" key="9">
    <source>
        <dbReference type="Proteomes" id="UP000065734"/>
    </source>
</evidence>
<protein>
    <submittedName>
        <fullName evidence="8">Molybdenum cofactor biosynthesis protein A</fullName>
    </submittedName>
</protein>
<reference evidence="7" key="1">
    <citation type="journal article" date="2015" name="Genome Announc.">
        <title>Complete Genome Sequence of the Bacteriochlorophyll b-Producing Photosynthetic Bacterium Blastochloris viridis.</title>
        <authorList>
            <person name="Tsukatani Y."/>
            <person name="Hirose Y."/>
            <person name="Harada J."/>
            <person name="Misawa N."/>
            <person name="Mori K."/>
            <person name="Inoue K."/>
            <person name="Tamiaki H."/>
        </authorList>
    </citation>
    <scope>NUCLEOTIDE SEQUENCE [LARGE SCALE GENOMIC DNA]</scope>
    <source>
        <strain evidence="7">DSM 133</strain>
    </source>
</reference>
<evidence type="ECO:0000313" key="7">
    <source>
        <dbReference type="EMBL" id="BAR98600.1"/>
    </source>
</evidence>
<dbReference type="STRING" id="1079.BVIR_335"/>
<dbReference type="InterPro" id="IPR050377">
    <property type="entry name" value="Radical_SAM_PqqE_MftC-like"/>
</dbReference>
<keyword evidence="4" id="KW-0408">Iron</keyword>
<dbReference type="PATRIC" id="fig|1079.6.peg.336"/>
<dbReference type="PROSITE" id="PS51918">
    <property type="entry name" value="RADICAL_SAM"/>
    <property type="match status" value="1"/>
</dbReference>
<dbReference type="PANTHER" id="PTHR11228">
    <property type="entry name" value="RADICAL SAM DOMAIN PROTEIN"/>
    <property type="match status" value="1"/>
</dbReference>
<proteinExistence type="predicted"/>
<dbReference type="PANTHER" id="PTHR11228:SF7">
    <property type="entry name" value="PQQA PEPTIDE CYCLASE"/>
    <property type="match status" value="1"/>
</dbReference>
<evidence type="ECO:0000256" key="4">
    <source>
        <dbReference type="ARBA" id="ARBA00023004"/>
    </source>
</evidence>
<dbReference type="AlphaFoldDB" id="A0A0H5B8R4"/>
<evidence type="ECO:0000259" key="6">
    <source>
        <dbReference type="PROSITE" id="PS51918"/>
    </source>
</evidence>
<dbReference type="CDD" id="cd01335">
    <property type="entry name" value="Radical_SAM"/>
    <property type="match status" value="1"/>
</dbReference>
<dbReference type="Gene3D" id="3.20.20.70">
    <property type="entry name" value="Aldolase class I"/>
    <property type="match status" value="1"/>
</dbReference>
<dbReference type="GO" id="GO:0003824">
    <property type="term" value="F:catalytic activity"/>
    <property type="evidence" value="ECO:0007669"/>
    <property type="project" value="InterPro"/>
</dbReference>
<organism evidence="8 9">
    <name type="scientific">Blastochloris viridis</name>
    <name type="common">Rhodopseudomonas viridis</name>
    <dbReference type="NCBI Taxonomy" id="1079"/>
    <lineage>
        <taxon>Bacteria</taxon>
        <taxon>Pseudomonadati</taxon>
        <taxon>Pseudomonadota</taxon>
        <taxon>Alphaproteobacteria</taxon>
        <taxon>Hyphomicrobiales</taxon>
        <taxon>Blastochloridaceae</taxon>
        <taxon>Blastochloris</taxon>
    </lineage>
</organism>
<sequence>MSGTLLGNDLVINETDCNLSCAYCLTGQSNLKRSHREQLIFAPPQRGCYSASTPLGQRIDTVIERIATEFGTPLLKITGGEVFLVQNVLDLVEAAAQRFASVVVQTNAALLRPEHLRRLAQHSNVTLQISLDSHLFEGNSFRVPRGDLHDKIIARIAAAIEAGLPLEVYAVVHSRSAQHLVAFAAWLDRFGTELRFLPFPVRGPDSAHFACRPDQIGHVEALAAAFERFARILPPKAYLDRLVRFLHDGGRSARCHLPRLVVSSFSDGTITACPNIWFSELGNAAGDGWQAALARVGRAPLYRALLAPRPRLAACRGCFTPWDLLSLYFDDDISLDELCASPPYRPAAVRERIAGIKAEHVAEHAA</sequence>
<reference evidence="9" key="3">
    <citation type="journal article" date="2016" name="Genome Announc.">
        <title>Revised genome sequence of the purple photosynthetic bacterium Blastochloris viridis.</title>
        <authorList>
            <person name="Liu L.N."/>
            <person name="Faulkner M."/>
            <person name="Liu X."/>
            <person name="Huang F."/>
            <person name="Darby A.C."/>
            <person name="Hall N."/>
        </authorList>
    </citation>
    <scope>NUCLEOTIDE SEQUENCE [LARGE SCALE GENOMIC DNA]</scope>
    <source>
        <strain evidence="9">ATCC 19567 / DSM 133 / F</strain>
    </source>
</reference>
<dbReference type="GO" id="GO:0051536">
    <property type="term" value="F:iron-sulfur cluster binding"/>
    <property type="evidence" value="ECO:0007669"/>
    <property type="project" value="UniProtKB-KW"/>
</dbReference>
<dbReference type="SFLD" id="SFLDG01067">
    <property type="entry name" value="SPASM/twitch_domain_containing"/>
    <property type="match status" value="1"/>
</dbReference>
<accession>A0A0H5B8R4</accession>
<dbReference type="KEGG" id="bvr:BVIR_335"/>
<dbReference type="SUPFAM" id="SSF102114">
    <property type="entry name" value="Radical SAM enzymes"/>
    <property type="match status" value="1"/>
</dbReference>
<dbReference type="EMBL" id="LN907867">
    <property type="protein sequence ID" value="CUU44056.1"/>
    <property type="molecule type" value="Genomic_DNA"/>
</dbReference>
<dbReference type="InterPro" id="IPR058240">
    <property type="entry name" value="rSAM_sf"/>
</dbReference>
<evidence type="ECO:0000256" key="1">
    <source>
        <dbReference type="ARBA" id="ARBA00001966"/>
    </source>
</evidence>
<reference evidence="8" key="2">
    <citation type="submission" date="2015-11" db="EMBL/GenBank/DDBJ databases">
        <authorList>
            <person name="Zhang Y."/>
            <person name="Guo Z."/>
        </authorList>
    </citation>
    <scope>NUCLEOTIDE SEQUENCE</scope>
    <source>
        <strain evidence="8">1</strain>
    </source>
</reference>
<dbReference type="EMBL" id="AP014854">
    <property type="protein sequence ID" value="BAR98600.1"/>
    <property type="molecule type" value="Genomic_DNA"/>
</dbReference>
<dbReference type="OrthoDB" id="9810775at2"/>
<keyword evidence="2" id="KW-0949">S-adenosyl-L-methionine</keyword>
<keyword evidence="9" id="KW-1185">Reference proteome</keyword>
<dbReference type="Pfam" id="PF04055">
    <property type="entry name" value="Radical_SAM"/>
    <property type="match status" value="1"/>
</dbReference>